<sequence>MDYQICSFRCQLWEYVSRLHELKDEVARAWKADDRVTSLKVSIKVARLLTDTSVLQFYPTLFVLATDVMNMLNNMVWQRINQKAEFAEGEKLLFASLANIESIWLKGNGRFLLGSSQPSVADLSLVCEIMQLEVCGITTALSRNGQLVNYC</sequence>
<evidence type="ECO:0000313" key="1">
    <source>
        <dbReference type="EMBL" id="KAI7996361.1"/>
    </source>
</evidence>
<evidence type="ECO:0000313" key="2">
    <source>
        <dbReference type="Proteomes" id="UP001060215"/>
    </source>
</evidence>
<comment type="caution">
    <text evidence="1">The sequence shown here is derived from an EMBL/GenBank/DDBJ whole genome shotgun (WGS) entry which is preliminary data.</text>
</comment>
<proteinExistence type="predicted"/>
<protein>
    <submittedName>
        <fullName evidence="1">VPS35 endosomal protein sorting factor-like</fullName>
    </submittedName>
</protein>
<reference evidence="1 2" key="1">
    <citation type="journal article" date="2022" name="Plant J.">
        <title>Chromosome-level genome of Camellia lanceoleosa provides a valuable resource for understanding genome evolution and self-incompatibility.</title>
        <authorList>
            <person name="Gong W."/>
            <person name="Xiao S."/>
            <person name="Wang L."/>
            <person name="Liao Z."/>
            <person name="Chang Y."/>
            <person name="Mo W."/>
            <person name="Hu G."/>
            <person name="Li W."/>
            <person name="Zhao G."/>
            <person name="Zhu H."/>
            <person name="Hu X."/>
            <person name="Ji K."/>
            <person name="Xiang X."/>
            <person name="Song Q."/>
            <person name="Yuan D."/>
            <person name="Jin S."/>
            <person name="Zhang L."/>
        </authorList>
    </citation>
    <scope>NUCLEOTIDE SEQUENCE [LARGE SCALE GENOMIC DNA]</scope>
    <source>
        <strain evidence="1">SQ_2022a</strain>
    </source>
</reference>
<accession>A0ACC0G8H0</accession>
<keyword evidence="2" id="KW-1185">Reference proteome</keyword>
<gene>
    <name evidence="1" type="ORF">LOK49_LG10G02605</name>
</gene>
<organism evidence="1 2">
    <name type="scientific">Camellia lanceoleosa</name>
    <dbReference type="NCBI Taxonomy" id="1840588"/>
    <lineage>
        <taxon>Eukaryota</taxon>
        <taxon>Viridiplantae</taxon>
        <taxon>Streptophyta</taxon>
        <taxon>Embryophyta</taxon>
        <taxon>Tracheophyta</taxon>
        <taxon>Spermatophyta</taxon>
        <taxon>Magnoliopsida</taxon>
        <taxon>eudicotyledons</taxon>
        <taxon>Gunneridae</taxon>
        <taxon>Pentapetalae</taxon>
        <taxon>asterids</taxon>
        <taxon>Ericales</taxon>
        <taxon>Theaceae</taxon>
        <taxon>Camellia</taxon>
    </lineage>
</organism>
<dbReference type="Proteomes" id="UP001060215">
    <property type="component" value="Chromosome 10"/>
</dbReference>
<name>A0ACC0G8H0_9ERIC</name>
<dbReference type="EMBL" id="CM045767">
    <property type="protein sequence ID" value="KAI7996361.1"/>
    <property type="molecule type" value="Genomic_DNA"/>
</dbReference>